<dbReference type="InterPro" id="IPR004111">
    <property type="entry name" value="Repressor_TetR_C"/>
</dbReference>
<dbReference type="HOGENOM" id="CLU_069543_0_1_11"/>
<dbReference type="Gene3D" id="1.10.10.60">
    <property type="entry name" value="Homeodomain-like"/>
    <property type="match status" value="1"/>
</dbReference>
<dbReference type="SUPFAM" id="SSF46689">
    <property type="entry name" value="Homeodomain-like"/>
    <property type="match status" value="1"/>
</dbReference>
<dbReference type="PANTHER" id="PTHR30055">
    <property type="entry name" value="HTH-TYPE TRANSCRIPTIONAL REGULATOR RUTR"/>
    <property type="match status" value="1"/>
</dbReference>
<dbReference type="GO" id="GO:0045892">
    <property type="term" value="P:negative regulation of DNA-templated transcription"/>
    <property type="evidence" value="ECO:0007669"/>
    <property type="project" value="InterPro"/>
</dbReference>
<evidence type="ECO:0000256" key="1">
    <source>
        <dbReference type="ARBA" id="ARBA00023015"/>
    </source>
</evidence>
<dbReference type="EMBL" id="CP001643">
    <property type="protein sequence ID" value="ACU86852.1"/>
    <property type="molecule type" value="Genomic_DNA"/>
</dbReference>
<dbReference type="SUPFAM" id="SSF48498">
    <property type="entry name" value="Tetracyclin repressor-like, C-terminal domain"/>
    <property type="match status" value="1"/>
</dbReference>
<dbReference type="PANTHER" id="PTHR30055:SF151">
    <property type="entry name" value="TRANSCRIPTIONAL REGULATORY PROTEIN"/>
    <property type="match status" value="1"/>
</dbReference>
<dbReference type="Pfam" id="PF00440">
    <property type="entry name" value="TetR_N"/>
    <property type="match status" value="1"/>
</dbReference>
<sequence length="266" mass="29126">MNDAAVPAALRRLWRLPVTPSRRGRRSTLDVEMVVGTAVRLADEGGLDAATLPKVAEELGVTAMSLYRHVGSKHELLQLMMDAASEPVAPAPEGPVGWRAGLRRWATDLWSLYRDRPWIPRVPLHSAPSGPHQIAWLERGFEQLASTDLDWDEKLTALTLLSGFVRQSSLLQHELEEGREEGQAQSESEREYGQALHHLVEAERFPHTAAMLASQVLAAERSGRDDTDRDFLAGLEILLDGLAARITAGRVGAPGTEGTVVDEPPS</sequence>
<keyword evidence="3" id="KW-0804">Transcription</keyword>
<dbReference type="OrthoDB" id="329481at2"/>
<evidence type="ECO:0000259" key="5">
    <source>
        <dbReference type="PROSITE" id="PS50977"/>
    </source>
</evidence>
<dbReference type="GO" id="GO:0000976">
    <property type="term" value="F:transcription cis-regulatory region binding"/>
    <property type="evidence" value="ECO:0007669"/>
    <property type="project" value="TreeGrafter"/>
</dbReference>
<gene>
    <name evidence="6" type="ordered locus">Bfae_30920</name>
</gene>
<dbReference type="Gene3D" id="1.10.357.10">
    <property type="entry name" value="Tetracycline Repressor, domain 2"/>
    <property type="match status" value="1"/>
</dbReference>
<dbReference type="InterPro" id="IPR050109">
    <property type="entry name" value="HTH-type_TetR-like_transc_reg"/>
</dbReference>
<evidence type="ECO:0000256" key="4">
    <source>
        <dbReference type="PROSITE-ProRule" id="PRU00335"/>
    </source>
</evidence>
<dbReference type="KEGG" id="bfa:Bfae_30920"/>
<dbReference type="eggNOG" id="COG1309">
    <property type="taxonomic scope" value="Bacteria"/>
</dbReference>
<keyword evidence="7" id="KW-1185">Reference proteome</keyword>
<dbReference type="STRING" id="446465.Bfae_30920"/>
<evidence type="ECO:0000313" key="7">
    <source>
        <dbReference type="Proteomes" id="UP000001919"/>
    </source>
</evidence>
<keyword evidence="2 4" id="KW-0238">DNA-binding</keyword>
<dbReference type="InterPro" id="IPR036271">
    <property type="entry name" value="Tet_transcr_reg_TetR-rel_C_sf"/>
</dbReference>
<reference evidence="6 7" key="1">
    <citation type="journal article" date="2009" name="Stand. Genomic Sci.">
        <title>Complete genome sequence of Brachybacterium faecium type strain (Schefferle 6-10).</title>
        <authorList>
            <person name="Lapidus A."/>
            <person name="Pukall R."/>
            <person name="Labuttii K."/>
            <person name="Copeland A."/>
            <person name="Del Rio T.G."/>
            <person name="Nolan M."/>
            <person name="Chen F."/>
            <person name="Lucas S."/>
            <person name="Tice H."/>
            <person name="Cheng J.F."/>
            <person name="Bruce D."/>
            <person name="Goodwin L."/>
            <person name="Pitluck S."/>
            <person name="Rohde M."/>
            <person name="Goker M."/>
            <person name="Pati A."/>
            <person name="Ivanova N."/>
            <person name="Mavrommatis K."/>
            <person name="Chen A."/>
            <person name="Palaniappan K."/>
            <person name="D'haeseleer P."/>
            <person name="Chain P."/>
            <person name="Bristow J."/>
            <person name="Eisen J.A."/>
            <person name="Markowitz V."/>
            <person name="Hugenholtz P."/>
            <person name="Kyrpides N.C."/>
            <person name="Klenk H.P."/>
        </authorList>
    </citation>
    <scope>NUCLEOTIDE SEQUENCE [LARGE SCALE GENOMIC DNA]</scope>
    <source>
        <strain evidence="7">ATCC 43885 / DSM 4810 / JCM 11609 / LMG 19847 / NBRC 14762 / NCIMB 9860 / 6-10</strain>
    </source>
</reference>
<accession>C7MAW5</accession>
<dbReference type="InterPro" id="IPR001647">
    <property type="entry name" value="HTH_TetR"/>
</dbReference>
<dbReference type="GO" id="GO:0003700">
    <property type="term" value="F:DNA-binding transcription factor activity"/>
    <property type="evidence" value="ECO:0007669"/>
    <property type="project" value="TreeGrafter"/>
</dbReference>
<dbReference type="AlphaFoldDB" id="C7MAW5"/>
<evidence type="ECO:0000256" key="3">
    <source>
        <dbReference type="ARBA" id="ARBA00023163"/>
    </source>
</evidence>
<evidence type="ECO:0000313" key="6">
    <source>
        <dbReference type="EMBL" id="ACU86852.1"/>
    </source>
</evidence>
<feature type="domain" description="HTH tetR-type" evidence="5">
    <location>
        <begin position="28"/>
        <end position="88"/>
    </location>
</feature>
<dbReference type="Pfam" id="PF02909">
    <property type="entry name" value="TetR_C_1"/>
    <property type="match status" value="1"/>
</dbReference>
<protein>
    <submittedName>
        <fullName evidence="6">Transcriptional regulator, tetR family</fullName>
    </submittedName>
</protein>
<dbReference type="PRINTS" id="PR00455">
    <property type="entry name" value="HTHTETR"/>
</dbReference>
<keyword evidence="1" id="KW-0805">Transcription regulation</keyword>
<proteinExistence type="predicted"/>
<name>C7MAW5_BRAFD</name>
<dbReference type="InterPro" id="IPR009057">
    <property type="entry name" value="Homeodomain-like_sf"/>
</dbReference>
<organism evidence="6 7">
    <name type="scientific">Brachybacterium faecium (strain ATCC 43885 / DSM 4810 / JCM 11609 / LMG 19847 / NBRC 14762 / NCIMB 9860 / 6-10)</name>
    <dbReference type="NCBI Taxonomy" id="446465"/>
    <lineage>
        <taxon>Bacteria</taxon>
        <taxon>Bacillati</taxon>
        <taxon>Actinomycetota</taxon>
        <taxon>Actinomycetes</taxon>
        <taxon>Micrococcales</taxon>
        <taxon>Dermabacteraceae</taxon>
        <taxon>Brachybacterium</taxon>
    </lineage>
</organism>
<dbReference type="PROSITE" id="PS50977">
    <property type="entry name" value="HTH_TETR_2"/>
    <property type="match status" value="1"/>
</dbReference>
<dbReference type="PATRIC" id="fig|446465.5.peg.3060"/>
<evidence type="ECO:0000256" key="2">
    <source>
        <dbReference type="ARBA" id="ARBA00023125"/>
    </source>
</evidence>
<feature type="DNA-binding region" description="H-T-H motif" evidence="4">
    <location>
        <begin position="51"/>
        <end position="70"/>
    </location>
</feature>
<dbReference type="Proteomes" id="UP000001919">
    <property type="component" value="Chromosome"/>
</dbReference>